<name>A0A1T4M461_9BACT</name>
<dbReference type="Gene3D" id="1.25.40.10">
    <property type="entry name" value="Tetratricopeptide repeat domain"/>
    <property type="match status" value="1"/>
</dbReference>
<sequence length="805" mass="94003">MMEFEHTYLGAVHSAILYDRDVAEALNLFSEEFASGDYPQFETRLQTISSNYDLMKDYMRRGFQDPMRNQLYTDMLHQLYSLYFDVALDEEIYATSYYQLAAQHAKHIDLGDGAWVDDLERYVQDVAMLSLETSKEKPSATRQLRHAHEQQLAKIFDAIIVSPFWNESICAQMKRLFSSPLIDVYDAQALVSAVMLSGLNRIDPSRFILLWEVWQQADDDELRQRALVGWRLMLTHKDFHRIESCDAHFTAALKGAEGEKLKALLLSIDEQLIYCSNARNDMQTIQRDILPDMIKRAKTDLLHDNIFPHDEADINDILYPDKAEKDMERMEQHMKELADMQQQGMDVYFGGFAQMKRFPFFATLSNWFVPFSPSNAALDEPLETLGQQGFIASLFQTGPFCDSDKYSFLFAVQRIYSQMPPQLRDMMRHAKMAIDEEHLPKDLSAFRRRQYLQSLYRFFALNDWRKDFRNPMPDLDDQDNHNLAFLTDYFHIGNALQEAVTLIALAERRAHWPMAYALFEHYKIPFYRWDGILPDKLDSMLTYLRLRIRFERYEKVHGELSCFWEDLGTHASQLIYLSALSNPESGLRYEDLFDRTNPPTSVSMQVERNVRFTSDVDLRRCAAAYYCNHEWEAAALAYRELLRRDERTEYKIYLGLALAQQRLFDEALKLLYPLYFDTPSLPVTRAIAWILLNQTQLERADRLYDELFAQHELVADDYLNAAYAKWFLRKMDAAIQLLVQWQKHKLKPVGGATPENNVQHDRPGKLRGMLMDAFKQDWSTLKANGISKIELRLMADLAANALLLS</sequence>
<dbReference type="EMBL" id="FUXK01000005">
    <property type="protein sequence ID" value="SJZ61722.1"/>
    <property type="molecule type" value="Genomic_DNA"/>
</dbReference>
<reference evidence="1 2" key="1">
    <citation type="submission" date="2017-02" db="EMBL/GenBank/DDBJ databases">
        <authorList>
            <person name="Peterson S.W."/>
        </authorList>
    </citation>
    <scope>NUCLEOTIDE SEQUENCE [LARGE SCALE GENOMIC DNA]</scope>
    <source>
        <strain evidence="1 2">ATCC 43324</strain>
    </source>
</reference>
<accession>A0A1T4M461</accession>
<gene>
    <name evidence="1" type="ORF">SAMN02745202_00618</name>
</gene>
<protein>
    <recommendedName>
        <fullName evidence="3">Tetratricopeptide repeat-containing protein</fullName>
    </recommendedName>
</protein>
<dbReference type="eggNOG" id="COG0457">
    <property type="taxonomic scope" value="Bacteria"/>
</dbReference>
<dbReference type="SUPFAM" id="SSF48452">
    <property type="entry name" value="TPR-like"/>
    <property type="match status" value="1"/>
</dbReference>
<evidence type="ECO:0000313" key="1">
    <source>
        <dbReference type="EMBL" id="SJZ61722.1"/>
    </source>
</evidence>
<proteinExistence type="predicted"/>
<dbReference type="AlphaFoldDB" id="A0A1T4M461"/>
<organism evidence="1 2">
    <name type="scientific">Segatella oulorum</name>
    <dbReference type="NCBI Taxonomy" id="28136"/>
    <lineage>
        <taxon>Bacteria</taxon>
        <taxon>Pseudomonadati</taxon>
        <taxon>Bacteroidota</taxon>
        <taxon>Bacteroidia</taxon>
        <taxon>Bacteroidales</taxon>
        <taxon>Prevotellaceae</taxon>
        <taxon>Segatella</taxon>
    </lineage>
</organism>
<evidence type="ECO:0000313" key="2">
    <source>
        <dbReference type="Proteomes" id="UP000190065"/>
    </source>
</evidence>
<dbReference type="InterPro" id="IPR011990">
    <property type="entry name" value="TPR-like_helical_dom_sf"/>
</dbReference>
<evidence type="ECO:0008006" key="3">
    <source>
        <dbReference type="Google" id="ProtNLM"/>
    </source>
</evidence>
<dbReference type="STRING" id="28136.SAMN02745202_00618"/>
<dbReference type="RefSeq" id="WP_025070777.1">
    <property type="nucleotide sequence ID" value="NZ_FUXK01000005.1"/>
</dbReference>
<dbReference type="Proteomes" id="UP000190065">
    <property type="component" value="Unassembled WGS sequence"/>
</dbReference>